<keyword evidence="2" id="KW-1185">Reference proteome</keyword>
<organism evidence="1 2">
    <name type="scientific">Megaselia scalaris</name>
    <name type="common">Humpbacked fly</name>
    <name type="synonym">Phora scalaris</name>
    <dbReference type="NCBI Taxonomy" id="36166"/>
    <lineage>
        <taxon>Eukaryota</taxon>
        <taxon>Metazoa</taxon>
        <taxon>Ecdysozoa</taxon>
        <taxon>Arthropoda</taxon>
        <taxon>Hexapoda</taxon>
        <taxon>Insecta</taxon>
        <taxon>Pterygota</taxon>
        <taxon>Neoptera</taxon>
        <taxon>Endopterygota</taxon>
        <taxon>Diptera</taxon>
        <taxon>Brachycera</taxon>
        <taxon>Muscomorpha</taxon>
        <taxon>Platypezoidea</taxon>
        <taxon>Phoridae</taxon>
        <taxon>Megaseliini</taxon>
        <taxon>Megaselia</taxon>
    </lineage>
</organism>
<evidence type="ECO:0000313" key="1">
    <source>
        <dbReference type="EnsemblMetazoa" id="MESCA006701-PA"/>
    </source>
</evidence>
<name>T1GSP1_MEGSC</name>
<reference evidence="1" key="2">
    <citation type="submission" date="2015-06" db="UniProtKB">
        <authorList>
            <consortium name="EnsemblMetazoa"/>
        </authorList>
    </citation>
    <scope>IDENTIFICATION</scope>
</reference>
<dbReference type="AlphaFoldDB" id="T1GSP1"/>
<proteinExistence type="predicted"/>
<protein>
    <submittedName>
        <fullName evidence="1">Uncharacterized protein</fullName>
    </submittedName>
</protein>
<evidence type="ECO:0000313" key="2">
    <source>
        <dbReference type="Proteomes" id="UP000015102"/>
    </source>
</evidence>
<dbReference type="HOGENOM" id="CLU_1665123_0_0_1"/>
<dbReference type="Proteomes" id="UP000015102">
    <property type="component" value="Unassembled WGS sequence"/>
</dbReference>
<accession>T1GSP1</accession>
<dbReference type="EMBL" id="CAQQ02168078">
    <property type="status" value="NOT_ANNOTATED_CDS"/>
    <property type="molecule type" value="Genomic_DNA"/>
</dbReference>
<reference evidence="2" key="1">
    <citation type="submission" date="2013-02" db="EMBL/GenBank/DDBJ databases">
        <authorList>
            <person name="Hughes D."/>
        </authorList>
    </citation>
    <scope>NUCLEOTIDE SEQUENCE</scope>
    <source>
        <strain>Durham</strain>
        <strain evidence="2">NC isolate 2 -- Noor lab</strain>
    </source>
</reference>
<sequence length="159" mass="18920">KVLWKYGVNITSFKRSNRREKGRLRTESDTNETSITAATLRNMSLEGKPRYCVTRWTPINERLCMFRGKKQILQHQHNLRSFTNRRCKRRNRQRTHLQLTFRRAQSLQHHKRQQYKDLVTTQQNSFPSELDIKKQWLRCLAVPPQGLGYAKASQAPRIA</sequence>
<dbReference type="EnsemblMetazoa" id="MESCA006701-RA">
    <property type="protein sequence ID" value="MESCA006701-PA"/>
    <property type="gene ID" value="MESCA006701"/>
</dbReference>